<accession>A0A8J3D1Q5</accession>
<dbReference type="SMART" id="SM00028">
    <property type="entry name" value="TPR"/>
    <property type="match status" value="5"/>
</dbReference>
<dbReference type="Pfam" id="PF14559">
    <property type="entry name" value="TPR_19"/>
    <property type="match status" value="1"/>
</dbReference>
<dbReference type="Proteomes" id="UP000598271">
    <property type="component" value="Unassembled WGS sequence"/>
</dbReference>
<comment type="caution">
    <text evidence="1">The sequence shown here is derived from an EMBL/GenBank/DDBJ whole genome shotgun (WGS) entry which is preliminary data.</text>
</comment>
<dbReference type="EMBL" id="BMXF01000001">
    <property type="protein sequence ID" value="GHB56363.1"/>
    <property type="molecule type" value="Genomic_DNA"/>
</dbReference>
<dbReference type="InterPro" id="IPR019734">
    <property type="entry name" value="TPR_rpt"/>
</dbReference>
<dbReference type="PANTHER" id="PTHR12558:SF33">
    <property type="entry name" value="BLL7664 PROTEIN"/>
    <property type="match status" value="1"/>
</dbReference>
<dbReference type="SUPFAM" id="SSF48452">
    <property type="entry name" value="TPR-like"/>
    <property type="match status" value="2"/>
</dbReference>
<dbReference type="Gene3D" id="1.25.40.10">
    <property type="entry name" value="Tetratricopeptide repeat domain"/>
    <property type="match status" value="2"/>
</dbReference>
<evidence type="ECO:0000313" key="2">
    <source>
        <dbReference type="Proteomes" id="UP000598271"/>
    </source>
</evidence>
<evidence type="ECO:0008006" key="3">
    <source>
        <dbReference type="Google" id="ProtNLM"/>
    </source>
</evidence>
<evidence type="ECO:0000313" key="1">
    <source>
        <dbReference type="EMBL" id="GHB56363.1"/>
    </source>
</evidence>
<name>A0A8J3D1Q5_9BACT</name>
<gene>
    <name evidence="1" type="ORF">GCM10007390_07120</name>
</gene>
<proteinExistence type="predicted"/>
<organism evidence="1 2">
    <name type="scientific">Persicitalea jodogahamensis</name>
    <dbReference type="NCBI Taxonomy" id="402147"/>
    <lineage>
        <taxon>Bacteria</taxon>
        <taxon>Pseudomonadati</taxon>
        <taxon>Bacteroidota</taxon>
        <taxon>Cytophagia</taxon>
        <taxon>Cytophagales</taxon>
        <taxon>Spirosomataceae</taxon>
        <taxon>Persicitalea</taxon>
    </lineage>
</organism>
<sequence length="395" mass="44232">MSIPPLFQRTGELSKADEWSRTIEKVDELKAKISKDPNDVKARLQIATIYMAEARITGEHPYYYPAVLKILDGVLSIDPRNFEATTFKASVKMSQHQFAEARDLAEQARQINPDNAYVYGVLVDANVELGDYEQAVAMSDKMQAMKPSLESYSRASYLREIYGNYPGAISAMQLAVDAGLPGSEPYCWSKYTLAHLYTITGQLDKAEREYAEILAVRPSYAFALGGQAHVQRLRKQYDKALATLDQAAAIMPEFSFHEEMAEIYALQGDQQKAADKYVEVVTMLDEDAQSGHSVDLEMCKLYTKLGKLDSAAVYGQREYSKRPKNIDVNHAMAAVAFKQDNVKKAQEYIEVAMRTGSKNPELLRQASEIELAMGNEQESKKLIAEARKVNPNPVL</sequence>
<protein>
    <recommendedName>
        <fullName evidence="3">Tetratricopeptide repeat protein</fullName>
    </recommendedName>
</protein>
<dbReference type="InterPro" id="IPR011990">
    <property type="entry name" value="TPR-like_helical_dom_sf"/>
</dbReference>
<dbReference type="AlphaFoldDB" id="A0A8J3D1Q5"/>
<reference evidence="1 2" key="1">
    <citation type="journal article" date="2014" name="Int. J. Syst. Evol. Microbiol.">
        <title>Complete genome sequence of Corynebacterium casei LMG S-19264T (=DSM 44701T), isolated from a smear-ripened cheese.</title>
        <authorList>
            <consortium name="US DOE Joint Genome Institute (JGI-PGF)"/>
            <person name="Walter F."/>
            <person name="Albersmeier A."/>
            <person name="Kalinowski J."/>
            <person name="Ruckert C."/>
        </authorList>
    </citation>
    <scope>NUCLEOTIDE SEQUENCE [LARGE SCALE GENOMIC DNA]</scope>
    <source>
        <strain evidence="1 2">KCTC 12866</strain>
    </source>
</reference>
<dbReference type="PANTHER" id="PTHR12558">
    <property type="entry name" value="CELL DIVISION CYCLE 16,23,27"/>
    <property type="match status" value="1"/>
</dbReference>
<keyword evidence="2" id="KW-1185">Reference proteome</keyword>
<dbReference type="Pfam" id="PF13181">
    <property type="entry name" value="TPR_8"/>
    <property type="match status" value="1"/>
</dbReference>